<dbReference type="GO" id="GO:0006508">
    <property type="term" value="P:proteolysis"/>
    <property type="evidence" value="ECO:0007669"/>
    <property type="project" value="InterPro"/>
</dbReference>
<gene>
    <name evidence="2" type="ORF">THII_2868</name>
</gene>
<name>A0A090ANW7_9GAMM</name>
<dbReference type="SUPFAM" id="SSF52129">
    <property type="entry name" value="Caspase-like"/>
    <property type="match status" value="1"/>
</dbReference>
<evidence type="ECO:0000259" key="1">
    <source>
        <dbReference type="Pfam" id="PF00656"/>
    </source>
</evidence>
<dbReference type="PANTHER" id="PTHR48104">
    <property type="entry name" value="METACASPASE-4"/>
    <property type="match status" value="1"/>
</dbReference>
<dbReference type="PROSITE" id="PS51257">
    <property type="entry name" value="PROKAR_LIPOPROTEIN"/>
    <property type="match status" value="1"/>
</dbReference>
<dbReference type="AlphaFoldDB" id="A0A090ANW7"/>
<dbReference type="InterPro" id="IPR050452">
    <property type="entry name" value="Metacaspase"/>
</dbReference>
<dbReference type="InterPro" id="IPR029030">
    <property type="entry name" value="Caspase-like_dom_sf"/>
</dbReference>
<evidence type="ECO:0000313" key="2">
    <source>
        <dbReference type="EMBL" id="BAP57165.1"/>
    </source>
</evidence>
<keyword evidence="3" id="KW-1185">Reference proteome</keyword>
<reference evidence="2 3" key="1">
    <citation type="journal article" date="2014" name="ISME J.">
        <title>Ecophysiology of Thioploca ingrica as revealed by the complete genome sequence supplemented with proteomic evidence.</title>
        <authorList>
            <person name="Kojima H."/>
            <person name="Ogura Y."/>
            <person name="Yamamoto N."/>
            <person name="Togashi T."/>
            <person name="Mori H."/>
            <person name="Watanabe T."/>
            <person name="Nemoto F."/>
            <person name="Kurokawa K."/>
            <person name="Hayashi T."/>
            <person name="Fukui M."/>
        </authorList>
    </citation>
    <scope>NUCLEOTIDE SEQUENCE [LARGE SCALE GENOMIC DNA]</scope>
</reference>
<dbReference type="PANTHER" id="PTHR48104:SF30">
    <property type="entry name" value="METACASPASE-1"/>
    <property type="match status" value="1"/>
</dbReference>
<dbReference type="STRING" id="40754.THII_2868"/>
<dbReference type="GO" id="GO:0005737">
    <property type="term" value="C:cytoplasm"/>
    <property type="evidence" value="ECO:0007669"/>
    <property type="project" value="TreeGrafter"/>
</dbReference>
<accession>A0A090ANW7</accession>
<dbReference type="OrthoDB" id="1491023at2"/>
<dbReference type="InterPro" id="IPR011600">
    <property type="entry name" value="Pept_C14_caspase"/>
</dbReference>
<dbReference type="HOGENOM" id="CLU_882591_0_0_6"/>
<dbReference type="Gene3D" id="3.40.50.1460">
    <property type="match status" value="1"/>
</dbReference>
<sequence length="315" mass="35032">MKLQLLSHFLIFILLGLLSACQIAPQEKSFRVPNSYTHSRPLTQRVCWQQLSPSRGGLPRTFILAAAANVGELKLTHRDAQQFASAMQARYQVPNDQICLMTEVYRTEFEQALRNLAQVVNHQDRVIIFFSGHGSYVKDDNGDESDQLDEVLVPLDVNDLEMPRRQEVIVDDQLVQLVNALHTPTVLTFIDACYAGGLYMGTAWAVGQPRLKFFAKGEVGTLPRPLNVSAGRRGGGLASLQGVIFAAAPEYQKAWEDPNQGGVFTTCFLQELQRYPEANLSQIFQATMAKMPACNRANETQSPEIKGNINLATHN</sequence>
<evidence type="ECO:0000313" key="3">
    <source>
        <dbReference type="Proteomes" id="UP000031623"/>
    </source>
</evidence>
<dbReference type="KEGG" id="tig:THII_2868"/>
<organism evidence="2 3">
    <name type="scientific">Thioploca ingrica</name>
    <dbReference type="NCBI Taxonomy" id="40754"/>
    <lineage>
        <taxon>Bacteria</taxon>
        <taxon>Pseudomonadati</taxon>
        <taxon>Pseudomonadota</taxon>
        <taxon>Gammaproteobacteria</taxon>
        <taxon>Thiotrichales</taxon>
        <taxon>Thiotrichaceae</taxon>
        <taxon>Thioploca</taxon>
    </lineage>
</organism>
<feature type="domain" description="Peptidase C14 caspase" evidence="1">
    <location>
        <begin position="72"/>
        <end position="307"/>
    </location>
</feature>
<protein>
    <recommendedName>
        <fullName evidence="1">Peptidase C14 caspase domain-containing protein</fullName>
    </recommendedName>
</protein>
<proteinExistence type="predicted"/>
<dbReference type="Proteomes" id="UP000031623">
    <property type="component" value="Chromosome"/>
</dbReference>
<dbReference type="EMBL" id="AP014633">
    <property type="protein sequence ID" value="BAP57165.1"/>
    <property type="molecule type" value="Genomic_DNA"/>
</dbReference>
<dbReference type="Pfam" id="PF00656">
    <property type="entry name" value="Peptidase_C14"/>
    <property type="match status" value="1"/>
</dbReference>
<dbReference type="GO" id="GO:0004197">
    <property type="term" value="F:cysteine-type endopeptidase activity"/>
    <property type="evidence" value="ECO:0007669"/>
    <property type="project" value="InterPro"/>
</dbReference>